<comment type="caution">
    <text evidence="2">The sequence shown here is derived from an EMBL/GenBank/DDBJ whole genome shotgun (WGS) entry which is preliminary data.</text>
</comment>
<name>A0A2H0BZW4_9BACT</name>
<keyword evidence="1" id="KW-0472">Membrane</keyword>
<keyword evidence="1" id="KW-0812">Transmembrane</keyword>
<evidence type="ECO:0000256" key="1">
    <source>
        <dbReference type="SAM" id="Phobius"/>
    </source>
</evidence>
<dbReference type="EMBL" id="PCTB01000073">
    <property type="protein sequence ID" value="PIP62498.1"/>
    <property type="molecule type" value="Genomic_DNA"/>
</dbReference>
<feature type="transmembrane region" description="Helical" evidence="1">
    <location>
        <begin position="37"/>
        <end position="63"/>
    </location>
</feature>
<dbReference type="Proteomes" id="UP000231021">
    <property type="component" value="Unassembled WGS sequence"/>
</dbReference>
<gene>
    <name evidence="2" type="ORF">COW98_03735</name>
</gene>
<proteinExistence type="predicted"/>
<feature type="transmembrane region" description="Helical" evidence="1">
    <location>
        <begin position="116"/>
        <end position="137"/>
    </location>
</feature>
<dbReference type="AlphaFoldDB" id="A0A2H0BZW4"/>
<keyword evidence="1" id="KW-1133">Transmembrane helix</keyword>
<organism evidence="2 3">
    <name type="scientific">Candidatus Roizmanbacteria bacterium CG22_combo_CG10-13_8_21_14_all_35_9</name>
    <dbReference type="NCBI Taxonomy" id="1974861"/>
    <lineage>
        <taxon>Bacteria</taxon>
        <taxon>Candidatus Roizmaniibacteriota</taxon>
    </lineage>
</organism>
<reference evidence="2 3" key="1">
    <citation type="submission" date="2017-09" db="EMBL/GenBank/DDBJ databases">
        <title>Depth-based differentiation of microbial function through sediment-hosted aquifers and enrichment of novel symbionts in the deep terrestrial subsurface.</title>
        <authorList>
            <person name="Probst A.J."/>
            <person name="Ladd B."/>
            <person name="Jarett J.K."/>
            <person name="Geller-Mcgrath D.E."/>
            <person name="Sieber C.M."/>
            <person name="Emerson J.B."/>
            <person name="Anantharaman K."/>
            <person name="Thomas B.C."/>
            <person name="Malmstrom R."/>
            <person name="Stieglmeier M."/>
            <person name="Klingl A."/>
            <person name="Woyke T."/>
            <person name="Ryan C.M."/>
            <person name="Banfield J.F."/>
        </authorList>
    </citation>
    <scope>NUCLEOTIDE SEQUENCE [LARGE SCALE GENOMIC DNA]</scope>
    <source>
        <strain evidence="2">CG22_combo_CG10-13_8_21_14_all_35_9</strain>
    </source>
</reference>
<accession>A0A2H0BZW4</accession>
<sequence length="299" mass="34332">MKNNNNNFKELEDKVMSEIKSGRVKLLPKYVFLVKKLGLNSGIILTVILAILFFSLAIFYMRTADSLEYLSFGKAGILAFLESFPYLLVVSLILFLFATGYLITKTEWSYKKPFKYFALVILVFVLVMGSIAAYSGLSENIEEQALKNRVPGMFFRPFIGRGIEPRGRGIAGKIYEINDDYLILETPRGFEKVSLVELRCENSNCQNQFEIDQFIIAIGKREDNIFVADRIRIADEERFPPMIRRGIHHQFGPFFGNHPTATPSLLPHLLNFDGPTNECVKQCFEDRIHPRECFDRCIE</sequence>
<feature type="transmembrane region" description="Helical" evidence="1">
    <location>
        <begin position="83"/>
        <end position="104"/>
    </location>
</feature>
<protein>
    <submittedName>
        <fullName evidence="2">Uncharacterized protein</fullName>
    </submittedName>
</protein>
<evidence type="ECO:0000313" key="2">
    <source>
        <dbReference type="EMBL" id="PIP62498.1"/>
    </source>
</evidence>
<evidence type="ECO:0000313" key="3">
    <source>
        <dbReference type="Proteomes" id="UP000231021"/>
    </source>
</evidence>